<evidence type="ECO:0000256" key="1">
    <source>
        <dbReference type="ARBA" id="ARBA00022723"/>
    </source>
</evidence>
<feature type="compositionally biased region" description="Gly residues" evidence="10">
    <location>
        <begin position="279"/>
        <end position="293"/>
    </location>
</feature>
<organism evidence="12 14">
    <name type="scientific">Iris pallida</name>
    <name type="common">Sweet iris</name>
    <dbReference type="NCBI Taxonomy" id="29817"/>
    <lineage>
        <taxon>Eukaryota</taxon>
        <taxon>Viridiplantae</taxon>
        <taxon>Streptophyta</taxon>
        <taxon>Embryophyta</taxon>
        <taxon>Tracheophyta</taxon>
        <taxon>Spermatophyta</taxon>
        <taxon>Magnoliopsida</taxon>
        <taxon>Liliopsida</taxon>
        <taxon>Asparagales</taxon>
        <taxon>Iridaceae</taxon>
        <taxon>Iridoideae</taxon>
        <taxon>Irideae</taxon>
        <taxon>Iris</taxon>
    </lineage>
</organism>
<dbReference type="GO" id="GO:0005634">
    <property type="term" value="C:nucleus"/>
    <property type="evidence" value="ECO:0007669"/>
    <property type="project" value="UniProtKB-SubCell"/>
</dbReference>
<evidence type="ECO:0000256" key="3">
    <source>
        <dbReference type="ARBA" id="ARBA00022833"/>
    </source>
</evidence>
<dbReference type="AlphaFoldDB" id="A0AAX6F2G0"/>
<feature type="region of interest" description="Disordered" evidence="10">
    <location>
        <begin position="106"/>
        <end position="142"/>
    </location>
</feature>
<evidence type="ECO:0000313" key="14">
    <source>
        <dbReference type="Proteomes" id="UP001140949"/>
    </source>
</evidence>
<name>A0AAX6F2G0_IRIPA</name>
<dbReference type="PROSITE" id="PS50884">
    <property type="entry name" value="ZF_DOF_2"/>
    <property type="match status" value="1"/>
</dbReference>
<evidence type="ECO:0000256" key="8">
    <source>
        <dbReference type="PROSITE-ProRule" id="PRU00071"/>
    </source>
</evidence>
<accession>A0AAX6F2G0</accession>
<dbReference type="InterPro" id="IPR003851">
    <property type="entry name" value="Znf_Dof"/>
</dbReference>
<evidence type="ECO:0000256" key="9">
    <source>
        <dbReference type="RuleBase" id="RU369094"/>
    </source>
</evidence>
<comment type="function">
    <text evidence="9">Transcription factor that binds specifically to a 5'-AA[AG]G-3' consensus core sequence.</text>
</comment>
<comment type="caution">
    <text evidence="12">The sequence shown here is derived from an EMBL/GenBank/DDBJ whole genome shotgun (WGS) entry which is preliminary data.</text>
</comment>
<evidence type="ECO:0000256" key="4">
    <source>
        <dbReference type="ARBA" id="ARBA00023015"/>
    </source>
</evidence>
<dbReference type="PANTHER" id="PTHR31992">
    <property type="entry name" value="DOF ZINC FINGER PROTEIN DOF1.4-RELATED"/>
    <property type="match status" value="1"/>
</dbReference>
<evidence type="ECO:0000313" key="13">
    <source>
        <dbReference type="EMBL" id="KAJ6820274.1"/>
    </source>
</evidence>
<evidence type="ECO:0000313" key="12">
    <source>
        <dbReference type="EMBL" id="KAJ6810504.1"/>
    </source>
</evidence>
<evidence type="ECO:0000256" key="6">
    <source>
        <dbReference type="ARBA" id="ARBA00023163"/>
    </source>
</evidence>
<keyword evidence="1 9" id="KW-0479">Metal-binding</keyword>
<evidence type="ECO:0000256" key="2">
    <source>
        <dbReference type="ARBA" id="ARBA00022771"/>
    </source>
</evidence>
<keyword evidence="2 8" id="KW-0863">Zinc-finger</keyword>
<dbReference type="Proteomes" id="UP001140949">
    <property type="component" value="Unassembled WGS sequence"/>
</dbReference>
<dbReference type="PROSITE" id="PS01361">
    <property type="entry name" value="ZF_DOF_1"/>
    <property type="match status" value="1"/>
</dbReference>
<dbReference type="GO" id="GO:0008270">
    <property type="term" value="F:zinc ion binding"/>
    <property type="evidence" value="ECO:0007669"/>
    <property type="project" value="UniProtKB-KW"/>
</dbReference>
<keyword evidence="4 9" id="KW-0805">Transcription regulation</keyword>
<feature type="domain" description="Dof-type" evidence="11">
    <location>
        <begin position="65"/>
        <end position="119"/>
    </location>
</feature>
<feature type="region of interest" description="Disordered" evidence="10">
    <location>
        <begin position="1"/>
        <end position="67"/>
    </location>
</feature>
<feature type="region of interest" description="Disordered" evidence="10">
    <location>
        <begin position="247"/>
        <end position="293"/>
    </location>
</feature>
<feature type="compositionally biased region" description="Low complexity" evidence="10">
    <location>
        <begin position="22"/>
        <end position="43"/>
    </location>
</feature>
<dbReference type="GO" id="GO:0003677">
    <property type="term" value="F:DNA binding"/>
    <property type="evidence" value="ECO:0007669"/>
    <property type="project" value="UniProtKB-UniRule"/>
</dbReference>
<reference evidence="12" key="1">
    <citation type="journal article" date="2023" name="GigaByte">
        <title>Genome assembly of the bearded iris, Iris pallida Lam.</title>
        <authorList>
            <person name="Bruccoleri R.E."/>
            <person name="Oakeley E.J."/>
            <person name="Faust A.M.E."/>
            <person name="Altorfer M."/>
            <person name="Dessus-Babus S."/>
            <person name="Burckhardt D."/>
            <person name="Oertli M."/>
            <person name="Naumann U."/>
            <person name="Petersen F."/>
            <person name="Wong J."/>
        </authorList>
    </citation>
    <scope>NUCLEOTIDE SEQUENCE</scope>
    <source>
        <strain evidence="12">GSM-AAB239-AS_SAM_17_03QT</strain>
    </source>
</reference>
<dbReference type="EMBL" id="JANAVB010032370">
    <property type="protein sequence ID" value="KAJ6810504.1"/>
    <property type="molecule type" value="Genomic_DNA"/>
</dbReference>
<keyword evidence="6 9" id="KW-0804">Transcription</keyword>
<comment type="subcellular location">
    <subcellularLocation>
        <location evidence="8 9">Nucleus</location>
    </subcellularLocation>
</comment>
<feature type="compositionally biased region" description="Low complexity" evidence="10">
    <location>
        <begin position="249"/>
        <end position="263"/>
    </location>
</feature>
<keyword evidence="3 9" id="KW-0862">Zinc</keyword>
<proteinExistence type="predicted"/>
<dbReference type="EMBL" id="JANAVB010025794">
    <property type="protein sequence ID" value="KAJ6820274.1"/>
    <property type="molecule type" value="Genomic_DNA"/>
</dbReference>
<dbReference type="InterPro" id="IPR045174">
    <property type="entry name" value="Dof"/>
</dbReference>
<dbReference type="PANTHER" id="PTHR31992:SF316">
    <property type="entry name" value="DOF ZINC FINGER PROTEIN DOF1.2"/>
    <property type="match status" value="1"/>
</dbReference>
<sequence>MDTSHHWSQEFGLVKPTEELVSSATSNRNSGGSASGGARTPPAQEQPAAMELQRRARPQKEQQPLHCPRCNSTNTKFCYYNNYSLTQPRYFCKACRRYWTEGGSLRNVPVGGGSRKNRRSTSTSTSTSASAVPSNITSTQKPRLVHEGQDLNLAFPFPELTPSADVSAMELLRSAAGRGLSPFAPMHSVPVPMSMGPEYSTTAFGVQQDYRPNSSSFALDGISGDYGSMQGTNGRLLFPFEDSRQQVMTTSTTTSSDEQQNNRGQGGGGDAPGNFWSGMIGGGGGGAAGGGSW</sequence>
<evidence type="ECO:0000256" key="7">
    <source>
        <dbReference type="ARBA" id="ARBA00023242"/>
    </source>
</evidence>
<keyword evidence="7 8" id="KW-0539">Nucleus</keyword>
<gene>
    <name evidence="12" type="ORF">M6B38_156735</name>
    <name evidence="13" type="ORF">M6B38_398335</name>
</gene>
<reference evidence="12" key="2">
    <citation type="submission" date="2023-04" db="EMBL/GenBank/DDBJ databases">
        <authorList>
            <person name="Bruccoleri R.E."/>
            <person name="Oakeley E.J."/>
            <person name="Faust A.-M."/>
            <person name="Dessus-Babus S."/>
            <person name="Altorfer M."/>
            <person name="Burckhardt D."/>
            <person name="Oertli M."/>
            <person name="Naumann U."/>
            <person name="Petersen F."/>
            <person name="Wong J."/>
        </authorList>
    </citation>
    <scope>NUCLEOTIDE SEQUENCE</scope>
    <source>
        <strain evidence="12">GSM-AAB239-AS_SAM_17_03QT</strain>
        <tissue evidence="12">Leaf</tissue>
    </source>
</reference>
<evidence type="ECO:0000256" key="5">
    <source>
        <dbReference type="ARBA" id="ARBA00023125"/>
    </source>
</evidence>
<dbReference type="Pfam" id="PF02701">
    <property type="entry name" value="Zn_ribbon_Dof"/>
    <property type="match status" value="1"/>
</dbReference>
<evidence type="ECO:0000256" key="10">
    <source>
        <dbReference type="SAM" id="MobiDB-lite"/>
    </source>
</evidence>
<feature type="compositionally biased region" description="Low complexity" evidence="10">
    <location>
        <begin position="120"/>
        <end position="131"/>
    </location>
</feature>
<evidence type="ECO:0000259" key="11">
    <source>
        <dbReference type="PROSITE" id="PS50884"/>
    </source>
</evidence>
<protein>
    <recommendedName>
        <fullName evidence="9">Dof zinc finger protein</fullName>
    </recommendedName>
</protein>
<keyword evidence="14" id="KW-1185">Reference proteome</keyword>
<keyword evidence="5 8" id="KW-0238">DNA-binding</keyword>
<dbReference type="GO" id="GO:0003700">
    <property type="term" value="F:DNA-binding transcription factor activity"/>
    <property type="evidence" value="ECO:0007669"/>
    <property type="project" value="UniProtKB-UniRule"/>
</dbReference>
<feature type="compositionally biased region" description="Polar residues" evidence="10">
    <location>
        <begin position="132"/>
        <end position="141"/>
    </location>
</feature>